<name>A0A0F6TPX1_9GAMM</name>
<dbReference type="EMBL" id="CP010975">
    <property type="protein sequence ID" value="AKE51747.1"/>
    <property type="molecule type" value="Genomic_DNA"/>
</dbReference>
<evidence type="ECO:0000256" key="1">
    <source>
        <dbReference type="SAM" id="Phobius"/>
    </source>
</evidence>
<dbReference type="Proteomes" id="UP000034071">
    <property type="component" value="Chromosome"/>
</dbReference>
<evidence type="ECO:0000313" key="2">
    <source>
        <dbReference type="EMBL" id="AKE51747.1"/>
    </source>
</evidence>
<feature type="transmembrane region" description="Helical" evidence="1">
    <location>
        <begin position="95"/>
        <end position="119"/>
    </location>
</feature>
<keyword evidence="1" id="KW-0472">Membrane</keyword>
<feature type="transmembrane region" description="Helical" evidence="1">
    <location>
        <begin position="140"/>
        <end position="162"/>
    </location>
</feature>
<dbReference type="KEGG" id="kge:TQ33_0773"/>
<sequence>MSKLSIKTVTLVTIILALGAYRLFPHPFNVTPVMAMGLFAGTYFDKKWMAFVIPMLSMFLADIFLGFHNTMLFVYGAILVAVSIGFLLRDSVSSLKVIGASVAGSILFFVITNFGVWAVSDYYPKTWQGLTTCFTMAIPFFQRTLLGDLFFNGVLFISYWYFAKSLGRYTLEISRSSH</sequence>
<feature type="transmembrane region" description="Helical" evidence="1">
    <location>
        <begin position="72"/>
        <end position="89"/>
    </location>
</feature>
<dbReference type="STRING" id="914150.TQ33_0773"/>
<evidence type="ECO:0008006" key="4">
    <source>
        <dbReference type="Google" id="ProtNLM"/>
    </source>
</evidence>
<dbReference type="Pfam" id="PF20221">
    <property type="entry name" value="DUF6580"/>
    <property type="match status" value="1"/>
</dbReference>
<reference evidence="2 3" key="1">
    <citation type="submission" date="2015-02" db="EMBL/GenBank/DDBJ databases">
        <title>Complete genome sequence of Kangiella geojedonensis strain YCS-5T.</title>
        <authorList>
            <person name="Kim K.M."/>
        </authorList>
    </citation>
    <scope>NUCLEOTIDE SEQUENCE [LARGE SCALE GENOMIC DNA]</scope>
    <source>
        <strain evidence="2 3">YCS-5</strain>
    </source>
</reference>
<dbReference type="RefSeq" id="WP_046560895.1">
    <property type="nucleotide sequence ID" value="NZ_CP010975.1"/>
</dbReference>
<organism evidence="2 3">
    <name type="scientific">Kangiella geojedonensis</name>
    <dbReference type="NCBI Taxonomy" id="914150"/>
    <lineage>
        <taxon>Bacteria</taxon>
        <taxon>Pseudomonadati</taxon>
        <taxon>Pseudomonadota</taxon>
        <taxon>Gammaproteobacteria</taxon>
        <taxon>Kangiellales</taxon>
        <taxon>Kangiellaceae</taxon>
        <taxon>Kangiella</taxon>
    </lineage>
</organism>
<proteinExistence type="predicted"/>
<protein>
    <recommendedName>
        <fullName evidence="4">Rod shape-determining protein MreD</fullName>
    </recommendedName>
</protein>
<evidence type="ECO:0000313" key="3">
    <source>
        <dbReference type="Proteomes" id="UP000034071"/>
    </source>
</evidence>
<dbReference type="AlphaFoldDB" id="A0A0F6TPX1"/>
<keyword evidence="1" id="KW-1133">Transmembrane helix</keyword>
<accession>A0A0F6TPX1</accession>
<dbReference type="InterPro" id="IPR046487">
    <property type="entry name" value="DUF6580"/>
</dbReference>
<dbReference type="HOGENOM" id="CLU_112910_0_0_6"/>
<dbReference type="OrthoDB" id="9806699at2"/>
<keyword evidence="3" id="KW-1185">Reference proteome</keyword>
<keyword evidence="1" id="KW-0812">Transmembrane</keyword>
<gene>
    <name evidence="2" type="ORF">TQ33_0773</name>
</gene>